<feature type="transmembrane region" description="Helical" evidence="1">
    <location>
        <begin position="19"/>
        <end position="38"/>
    </location>
</feature>
<evidence type="ECO:0000313" key="2">
    <source>
        <dbReference type="EMBL" id="JAD84360.1"/>
    </source>
</evidence>
<keyword evidence="1" id="KW-0472">Membrane</keyword>
<dbReference type="AlphaFoldDB" id="A0A0A9DFE6"/>
<proteinExistence type="predicted"/>
<keyword evidence="1" id="KW-1133">Transmembrane helix</keyword>
<accession>A0A0A9DFE6</accession>
<dbReference type="EMBL" id="GBRH01213535">
    <property type="protein sequence ID" value="JAD84360.1"/>
    <property type="molecule type" value="Transcribed_RNA"/>
</dbReference>
<reference evidence="2" key="1">
    <citation type="submission" date="2014-09" db="EMBL/GenBank/DDBJ databases">
        <authorList>
            <person name="Magalhaes I.L.F."/>
            <person name="Oliveira U."/>
            <person name="Santos F.R."/>
            <person name="Vidigal T.H.D.A."/>
            <person name="Brescovit A.D."/>
            <person name="Santos A.J."/>
        </authorList>
    </citation>
    <scope>NUCLEOTIDE SEQUENCE</scope>
    <source>
        <tissue evidence="2">Shoot tissue taken approximately 20 cm above the soil surface</tissue>
    </source>
</reference>
<reference evidence="2" key="2">
    <citation type="journal article" date="2015" name="Data Brief">
        <title>Shoot transcriptome of the giant reed, Arundo donax.</title>
        <authorList>
            <person name="Barrero R.A."/>
            <person name="Guerrero F.D."/>
            <person name="Moolhuijzen P."/>
            <person name="Goolsby J.A."/>
            <person name="Tidwell J."/>
            <person name="Bellgard S.E."/>
            <person name="Bellgard M.I."/>
        </authorList>
    </citation>
    <scope>NUCLEOTIDE SEQUENCE</scope>
    <source>
        <tissue evidence="2">Shoot tissue taken approximately 20 cm above the soil surface</tissue>
    </source>
</reference>
<organism evidence="2">
    <name type="scientific">Arundo donax</name>
    <name type="common">Giant reed</name>
    <name type="synonym">Donax arundinaceus</name>
    <dbReference type="NCBI Taxonomy" id="35708"/>
    <lineage>
        <taxon>Eukaryota</taxon>
        <taxon>Viridiplantae</taxon>
        <taxon>Streptophyta</taxon>
        <taxon>Embryophyta</taxon>
        <taxon>Tracheophyta</taxon>
        <taxon>Spermatophyta</taxon>
        <taxon>Magnoliopsida</taxon>
        <taxon>Liliopsida</taxon>
        <taxon>Poales</taxon>
        <taxon>Poaceae</taxon>
        <taxon>PACMAD clade</taxon>
        <taxon>Arundinoideae</taxon>
        <taxon>Arundineae</taxon>
        <taxon>Arundo</taxon>
    </lineage>
</organism>
<protein>
    <submittedName>
        <fullName evidence="2">Uncharacterized protein</fullName>
    </submittedName>
</protein>
<evidence type="ECO:0000256" key="1">
    <source>
        <dbReference type="SAM" id="Phobius"/>
    </source>
</evidence>
<name>A0A0A9DFE6_ARUDO</name>
<sequence>MGTHLWAANCQPMMEGRVFILQVLFLLNQRNLWLSWLIQKRRRKKGRRESTRSQFELLGGQTCTTLLSFCMEDRGICLKKPYKYLMLSSGSRHLGIMSQCPDPFSLPLLVTEETLVRGLSVGEVTTRACALHKWDFR</sequence>
<keyword evidence="1" id="KW-0812">Transmembrane</keyword>